<comment type="caution">
    <text evidence="2">The sequence shown here is derived from an EMBL/GenBank/DDBJ whole genome shotgun (WGS) entry which is preliminary data.</text>
</comment>
<sequence>MPSLVNLPNDWVTIEGSTCVRSPLNKDLEICSSPVTQPAEKRIVVVGDSHMQQYLGALSPIARRHNWQLIHMLKGGCPFSVDADSMPGDRECIQWNADAAEEILSQAPDAVFTNGSRNVRVGLTEHTPPGFVMQWRKLEAAGIPVMAVRDNPRFSFSPSQCAATHGRHAPQCSTLRADLLAPDPPYTLIEDLPGNMSFLDFSDYFCTAELCPPEIGNVHVYLDDNHVSGTYMSTMAPIVEAALLPLLGEQPDA</sequence>
<evidence type="ECO:0000313" key="2">
    <source>
        <dbReference type="EMBL" id="PWK80706.1"/>
    </source>
</evidence>
<feature type="domain" description="SGNH" evidence="1">
    <location>
        <begin position="27"/>
        <end position="240"/>
    </location>
</feature>
<dbReference type="AlphaFoldDB" id="A0A316HJQ6"/>
<protein>
    <recommendedName>
        <fullName evidence="1">SGNH domain-containing protein</fullName>
    </recommendedName>
</protein>
<dbReference type="Proteomes" id="UP000246005">
    <property type="component" value="Unassembled WGS sequence"/>
</dbReference>
<reference evidence="2 3" key="1">
    <citation type="submission" date="2018-05" db="EMBL/GenBank/DDBJ databases">
        <title>Genomic Encyclopedia of Type Strains, Phase IV (KMG-IV): sequencing the most valuable type-strain genomes for metagenomic binning, comparative biology and taxonomic classification.</title>
        <authorList>
            <person name="Goeker M."/>
        </authorList>
    </citation>
    <scope>NUCLEOTIDE SEQUENCE [LARGE SCALE GENOMIC DNA]</scope>
    <source>
        <strain evidence="2 3">DSM 45480</strain>
    </source>
</reference>
<organism evidence="2 3">
    <name type="scientific">Lentzea atacamensis</name>
    <dbReference type="NCBI Taxonomy" id="531938"/>
    <lineage>
        <taxon>Bacteria</taxon>
        <taxon>Bacillati</taxon>
        <taxon>Actinomycetota</taxon>
        <taxon>Actinomycetes</taxon>
        <taxon>Pseudonocardiales</taxon>
        <taxon>Pseudonocardiaceae</taxon>
        <taxon>Lentzea</taxon>
    </lineage>
</organism>
<dbReference type="Pfam" id="PF19040">
    <property type="entry name" value="SGNH"/>
    <property type="match status" value="1"/>
</dbReference>
<dbReference type="InterPro" id="IPR043968">
    <property type="entry name" value="SGNH"/>
</dbReference>
<dbReference type="RefSeq" id="WP_233440272.1">
    <property type="nucleotide sequence ID" value="NZ_QGHB01000023.1"/>
</dbReference>
<accession>A0A316HJQ6</accession>
<proteinExistence type="predicted"/>
<gene>
    <name evidence="2" type="ORF">C8D88_12370</name>
</gene>
<evidence type="ECO:0000313" key="3">
    <source>
        <dbReference type="Proteomes" id="UP000246005"/>
    </source>
</evidence>
<name>A0A316HJQ6_9PSEU</name>
<dbReference type="EMBL" id="QGHB01000023">
    <property type="protein sequence ID" value="PWK80706.1"/>
    <property type="molecule type" value="Genomic_DNA"/>
</dbReference>
<evidence type="ECO:0000259" key="1">
    <source>
        <dbReference type="Pfam" id="PF19040"/>
    </source>
</evidence>